<comment type="caution">
    <text evidence="1">The sequence shown here is derived from an EMBL/GenBank/DDBJ whole genome shotgun (WGS) entry which is preliminary data.</text>
</comment>
<proteinExistence type="predicted"/>
<dbReference type="EMBL" id="BMJT01000010">
    <property type="protein sequence ID" value="GGG30639.1"/>
    <property type="molecule type" value="Genomic_DNA"/>
</dbReference>
<accession>A0A917G9D0</accession>
<dbReference type="RefSeq" id="WP_188615553.1">
    <property type="nucleotide sequence ID" value="NZ_BMJT01000010.1"/>
</dbReference>
<name>A0A917G9D0_9BACI</name>
<keyword evidence="2" id="KW-1185">Reference proteome</keyword>
<evidence type="ECO:0000313" key="2">
    <source>
        <dbReference type="Proteomes" id="UP000616608"/>
    </source>
</evidence>
<evidence type="ECO:0000313" key="1">
    <source>
        <dbReference type="EMBL" id="GGG30639.1"/>
    </source>
</evidence>
<protein>
    <submittedName>
        <fullName evidence="1">Uncharacterized protein</fullName>
    </submittedName>
</protein>
<dbReference type="Proteomes" id="UP000616608">
    <property type="component" value="Unassembled WGS sequence"/>
</dbReference>
<organism evidence="1 2">
    <name type="scientific">Lysinibacillus alkalisoli</name>
    <dbReference type="NCBI Taxonomy" id="1911548"/>
    <lineage>
        <taxon>Bacteria</taxon>
        <taxon>Bacillati</taxon>
        <taxon>Bacillota</taxon>
        <taxon>Bacilli</taxon>
        <taxon>Bacillales</taxon>
        <taxon>Bacillaceae</taxon>
        <taxon>Lysinibacillus</taxon>
    </lineage>
</organism>
<reference evidence="1" key="2">
    <citation type="submission" date="2020-09" db="EMBL/GenBank/DDBJ databases">
        <authorList>
            <person name="Sun Q."/>
            <person name="Zhou Y."/>
        </authorList>
    </citation>
    <scope>NUCLEOTIDE SEQUENCE</scope>
    <source>
        <strain evidence="1">CGMCC 1.15760</strain>
    </source>
</reference>
<dbReference type="AlphaFoldDB" id="A0A917G9D0"/>
<gene>
    <name evidence="1" type="ORF">GCM10007425_26540</name>
</gene>
<sequence length="131" mass="15110">MKPVKLPKVGLLQYRDSIFLDEVRYSNSCGTLRLTGDISTATDDNEFIPYELVFKRVLYFQSIELDFYEENKLIASIMQVEDSALLNTLQQKGNTKLTPQHSHYIVATYDEVFEIVAQHDFTFSVKGVLTY</sequence>
<reference evidence="1" key="1">
    <citation type="journal article" date="2014" name="Int. J. Syst. Evol. Microbiol.">
        <title>Complete genome sequence of Corynebacterium casei LMG S-19264T (=DSM 44701T), isolated from a smear-ripened cheese.</title>
        <authorList>
            <consortium name="US DOE Joint Genome Institute (JGI-PGF)"/>
            <person name="Walter F."/>
            <person name="Albersmeier A."/>
            <person name="Kalinowski J."/>
            <person name="Ruckert C."/>
        </authorList>
    </citation>
    <scope>NUCLEOTIDE SEQUENCE</scope>
    <source>
        <strain evidence="1">CGMCC 1.15760</strain>
    </source>
</reference>